<evidence type="ECO:0000313" key="3">
    <source>
        <dbReference type="EMBL" id="MDQ0369083.1"/>
    </source>
</evidence>
<dbReference type="Proteomes" id="UP001240236">
    <property type="component" value="Unassembled WGS sequence"/>
</dbReference>
<dbReference type="PANTHER" id="PTHR34039">
    <property type="entry name" value="UPF0102 PROTEIN YRAN"/>
    <property type="match status" value="1"/>
</dbReference>
<dbReference type="PANTHER" id="PTHR34039:SF1">
    <property type="entry name" value="UPF0102 PROTEIN YRAN"/>
    <property type="match status" value="1"/>
</dbReference>
<keyword evidence="3" id="KW-0378">Hydrolase</keyword>
<keyword evidence="3" id="KW-0540">Nuclease</keyword>
<dbReference type="RefSeq" id="WP_307244057.1">
    <property type="nucleotide sequence ID" value="NZ_JAUSUZ010000001.1"/>
</dbReference>
<evidence type="ECO:0000313" key="4">
    <source>
        <dbReference type="Proteomes" id="UP001240236"/>
    </source>
</evidence>
<dbReference type="InterPro" id="IPR011335">
    <property type="entry name" value="Restrct_endonuc-II-like"/>
</dbReference>
<accession>A0AAE3W3F6</accession>
<dbReference type="InterPro" id="IPR003509">
    <property type="entry name" value="UPF0102_YraN-like"/>
</dbReference>
<dbReference type="NCBIfam" id="TIGR00252">
    <property type="entry name" value="YraN family protein"/>
    <property type="match status" value="1"/>
</dbReference>
<dbReference type="NCBIfam" id="NF009150">
    <property type="entry name" value="PRK12497.1-3"/>
    <property type="match status" value="1"/>
</dbReference>
<comment type="similarity">
    <text evidence="1 2">Belongs to the UPF0102 family.</text>
</comment>
<dbReference type="GO" id="GO:0004519">
    <property type="term" value="F:endonuclease activity"/>
    <property type="evidence" value="ECO:0007669"/>
    <property type="project" value="UniProtKB-KW"/>
</dbReference>
<dbReference type="HAMAP" id="MF_00048">
    <property type="entry name" value="UPF0102"/>
    <property type="match status" value="1"/>
</dbReference>
<name>A0AAE3W3F6_9ACTN</name>
<gene>
    <name evidence="3" type="ORF">J2S42_005752</name>
</gene>
<dbReference type="Pfam" id="PF02021">
    <property type="entry name" value="UPF0102"/>
    <property type="match status" value="1"/>
</dbReference>
<dbReference type="NCBIfam" id="NF009154">
    <property type="entry name" value="PRK12497.3-3"/>
    <property type="match status" value="1"/>
</dbReference>
<dbReference type="AlphaFoldDB" id="A0AAE3W3F6"/>
<evidence type="ECO:0000256" key="1">
    <source>
        <dbReference type="ARBA" id="ARBA00006738"/>
    </source>
</evidence>
<organism evidence="3 4">
    <name type="scientific">Catenuloplanes indicus</name>
    <dbReference type="NCBI Taxonomy" id="137267"/>
    <lineage>
        <taxon>Bacteria</taxon>
        <taxon>Bacillati</taxon>
        <taxon>Actinomycetota</taxon>
        <taxon>Actinomycetes</taxon>
        <taxon>Micromonosporales</taxon>
        <taxon>Micromonosporaceae</taxon>
        <taxon>Catenuloplanes</taxon>
    </lineage>
</organism>
<dbReference type="EMBL" id="JAUSUZ010000001">
    <property type="protein sequence ID" value="MDQ0369083.1"/>
    <property type="molecule type" value="Genomic_DNA"/>
</dbReference>
<comment type="caution">
    <text evidence="3">The sequence shown here is derived from an EMBL/GenBank/DDBJ whole genome shotgun (WGS) entry which is preliminary data.</text>
</comment>
<dbReference type="GO" id="GO:0003676">
    <property type="term" value="F:nucleic acid binding"/>
    <property type="evidence" value="ECO:0007669"/>
    <property type="project" value="InterPro"/>
</dbReference>
<dbReference type="SUPFAM" id="SSF52980">
    <property type="entry name" value="Restriction endonuclease-like"/>
    <property type="match status" value="1"/>
</dbReference>
<keyword evidence="3" id="KW-0255">Endonuclease</keyword>
<keyword evidence="4" id="KW-1185">Reference proteome</keyword>
<reference evidence="3 4" key="1">
    <citation type="submission" date="2023-07" db="EMBL/GenBank/DDBJ databases">
        <title>Sequencing the genomes of 1000 actinobacteria strains.</title>
        <authorList>
            <person name="Klenk H.-P."/>
        </authorList>
    </citation>
    <scope>NUCLEOTIDE SEQUENCE [LARGE SCALE GENOMIC DNA]</scope>
    <source>
        <strain evidence="3 4">DSM 44709</strain>
    </source>
</reference>
<sequence length="119" mass="13064">MTTTTRAVGAYGERVALRHLVEAGMTPVARNWHCPDGEVDIILSDGDEVVFCEVKTRRSTTFGVPAEAVGRRKQQRLRRIASRWLAGAPGHGDHVRFDVVAVTAQRRGAASVEHVRSAF</sequence>
<dbReference type="InterPro" id="IPR011856">
    <property type="entry name" value="tRNA_endonuc-like_dom_sf"/>
</dbReference>
<evidence type="ECO:0000256" key="2">
    <source>
        <dbReference type="HAMAP-Rule" id="MF_00048"/>
    </source>
</evidence>
<proteinExistence type="inferred from homology"/>
<dbReference type="Gene3D" id="3.40.1350.10">
    <property type="match status" value="1"/>
</dbReference>
<dbReference type="CDD" id="cd20736">
    <property type="entry name" value="PoNe_Nuclease"/>
    <property type="match status" value="1"/>
</dbReference>
<protein>
    <recommendedName>
        <fullName evidence="2">UPF0102 protein J2S42_005752</fullName>
    </recommendedName>
</protein>